<reference evidence="1" key="1">
    <citation type="journal article" date="2009" name="Rice">
        <title>De Novo Next Generation Sequencing of Plant Genomes.</title>
        <authorList>
            <person name="Rounsley S."/>
            <person name="Marri P.R."/>
            <person name="Yu Y."/>
            <person name="He R."/>
            <person name="Sisneros N."/>
            <person name="Goicoechea J.L."/>
            <person name="Lee S.J."/>
            <person name="Angelova A."/>
            <person name="Kudrna D."/>
            <person name="Luo M."/>
            <person name="Affourtit J."/>
            <person name="Desany B."/>
            <person name="Knight J."/>
            <person name="Niazi F."/>
            <person name="Egholm M."/>
            <person name="Wing R.A."/>
        </authorList>
    </citation>
    <scope>NUCLEOTIDE SEQUENCE [LARGE SCALE GENOMIC DNA]</scope>
    <source>
        <strain evidence="1">cv. IRGC 105608</strain>
    </source>
</reference>
<evidence type="ECO:0000313" key="2">
    <source>
        <dbReference type="Proteomes" id="UP000026960"/>
    </source>
</evidence>
<name>A0A0D3GDF5_9ORYZ</name>
<proteinExistence type="predicted"/>
<dbReference type="EnsemblPlants" id="OBART06G05030.1">
    <property type="protein sequence ID" value="OBART06G05030.1"/>
    <property type="gene ID" value="OBART06G05030"/>
</dbReference>
<dbReference type="Proteomes" id="UP000026960">
    <property type="component" value="Chromosome 6"/>
</dbReference>
<dbReference type="AlphaFoldDB" id="A0A0D3GDF5"/>
<dbReference type="Gramene" id="OBART06G05030.1">
    <property type="protein sequence ID" value="OBART06G05030.1"/>
    <property type="gene ID" value="OBART06G05030"/>
</dbReference>
<dbReference type="PaxDb" id="65489-OBART06G05030.1"/>
<keyword evidence="2" id="KW-1185">Reference proteome</keyword>
<dbReference type="HOGENOM" id="CLU_2416787_0_0_1"/>
<accession>A0A0D3GDF5</accession>
<evidence type="ECO:0000313" key="1">
    <source>
        <dbReference type="EnsemblPlants" id="OBART06G05030.1"/>
    </source>
</evidence>
<sequence>MSATSPMILGYGIIDLSCDGWGFRLFLHGKEVTLTAFAAVINNWLSKGEPATRDKLTRNRQQVRGVGCTARHTVCSSGLALQKANGPAYIES</sequence>
<organism evidence="1">
    <name type="scientific">Oryza barthii</name>
    <dbReference type="NCBI Taxonomy" id="65489"/>
    <lineage>
        <taxon>Eukaryota</taxon>
        <taxon>Viridiplantae</taxon>
        <taxon>Streptophyta</taxon>
        <taxon>Embryophyta</taxon>
        <taxon>Tracheophyta</taxon>
        <taxon>Spermatophyta</taxon>
        <taxon>Magnoliopsida</taxon>
        <taxon>Liliopsida</taxon>
        <taxon>Poales</taxon>
        <taxon>Poaceae</taxon>
        <taxon>BOP clade</taxon>
        <taxon>Oryzoideae</taxon>
        <taxon>Oryzeae</taxon>
        <taxon>Oryzinae</taxon>
        <taxon>Oryza</taxon>
    </lineage>
</organism>
<reference evidence="1" key="2">
    <citation type="submission" date="2015-03" db="UniProtKB">
        <authorList>
            <consortium name="EnsemblPlants"/>
        </authorList>
    </citation>
    <scope>IDENTIFICATION</scope>
</reference>
<protein>
    <submittedName>
        <fullName evidence="1">Uncharacterized protein</fullName>
    </submittedName>
</protein>